<protein>
    <submittedName>
        <fullName evidence="2">Uncharacterized protein</fullName>
    </submittedName>
</protein>
<dbReference type="Proteomes" id="UP001604277">
    <property type="component" value="Unassembled WGS sequence"/>
</dbReference>
<evidence type="ECO:0000313" key="2">
    <source>
        <dbReference type="EMBL" id="KAL2554145.1"/>
    </source>
</evidence>
<organism evidence="2 3">
    <name type="scientific">Forsythia ovata</name>
    <dbReference type="NCBI Taxonomy" id="205694"/>
    <lineage>
        <taxon>Eukaryota</taxon>
        <taxon>Viridiplantae</taxon>
        <taxon>Streptophyta</taxon>
        <taxon>Embryophyta</taxon>
        <taxon>Tracheophyta</taxon>
        <taxon>Spermatophyta</taxon>
        <taxon>Magnoliopsida</taxon>
        <taxon>eudicotyledons</taxon>
        <taxon>Gunneridae</taxon>
        <taxon>Pentapetalae</taxon>
        <taxon>asterids</taxon>
        <taxon>lamiids</taxon>
        <taxon>Lamiales</taxon>
        <taxon>Oleaceae</taxon>
        <taxon>Forsythieae</taxon>
        <taxon>Forsythia</taxon>
    </lineage>
</organism>
<feature type="region of interest" description="Disordered" evidence="1">
    <location>
        <begin position="1"/>
        <end position="22"/>
    </location>
</feature>
<evidence type="ECO:0000313" key="3">
    <source>
        <dbReference type="Proteomes" id="UP001604277"/>
    </source>
</evidence>
<keyword evidence="3" id="KW-1185">Reference proteome</keyword>
<accession>A0ABD1WWQ9</accession>
<proteinExistence type="predicted"/>
<sequence>MIDDLQQLERDEQSKQKARKANQMRIVRSSLPFVGPRSKNMRVLYQSIKDSNPRGSWKKKKNPVAPAATVVEEIFNAAAPLSSDVGASALGASLAAGPKASGGLDLLVVGVGKLASLLGAGGDEGSSVGDSARR</sequence>
<dbReference type="EMBL" id="JBFOLJ010000002">
    <property type="protein sequence ID" value="KAL2554145.1"/>
    <property type="molecule type" value="Genomic_DNA"/>
</dbReference>
<comment type="caution">
    <text evidence="2">The sequence shown here is derived from an EMBL/GenBank/DDBJ whole genome shotgun (WGS) entry which is preliminary data.</text>
</comment>
<evidence type="ECO:0000256" key="1">
    <source>
        <dbReference type="SAM" id="MobiDB-lite"/>
    </source>
</evidence>
<gene>
    <name evidence="2" type="ORF">Fot_07764</name>
</gene>
<reference evidence="3" key="1">
    <citation type="submission" date="2024-07" db="EMBL/GenBank/DDBJ databases">
        <title>Two chromosome-level genome assemblies of Korean endemic species Abeliophyllum distichum and Forsythia ovata (Oleaceae).</title>
        <authorList>
            <person name="Jang H."/>
        </authorList>
    </citation>
    <scope>NUCLEOTIDE SEQUENCE [LARGE SCALE GENOMIC DNA]</scope>
</reference>
<name>A0ABD1WWQ9_9LAMI</name>
<dbReference type="AlphaFoldDB" id="A0ABD1WWQ9"/>